<accession>A0A5J4KT35</accession>
<gene>
    <name evidence="2" type="ORF">A45J_0160</name>
</gene>
<evidence type="ECO:0000313" key="2">
    <source>
        <dbReference type="EMBL" id="GER92444.1"/>
    </source>
</evidence>
<evidence type="ECO:0000256" key="1">
    <source>
        <dbReference type="SAM" id="MobiDB-lite"/>
    </source>
</evidence>
<protein>
    <submittedName>
        <fullName evidence="2">Uncharacterized protein</fullName>
    </submittedName>
</protein>
<reference evidence="2" key="1">
    <citation type="submission" date="2019-10" db="EMBL/GenBank/DDBJ databases">
        <title>Metagenomic sequencing of thiosulfate-disproportionating enrichment culture.</title>
        <authorList>
            <person name="Umezawa K."/>
            <person name="Kojima H."/>
            <person name="Fukui M."/>
        </authorList>
    </citation>
    <scope>NUCLEOTIDE SEQUENCE</scope>
    <source>
        <strain evidence="2">45J</strain>
    </source>
</reference>
<organism evidence="2">
    <name type="scientific">hot springs metagenome</name>
    <dbReference type="NCBI Taxonomy" id="433727"/>
    <lineage>
        <taxon>unclassified sequences</taxon>
        <taxon>metagenomes</taxon>
        <taxon>ecological metagenomes</taxon>
    </lineage>
</organism>
<feature type="region of interest" description="Disordered" evidence="1">
    <location>
        <begin position="1"/>
        <end position="31"/>
    </location>
</feature>
<sequence length="59" mass="6576">MSGKRGAKPPLPRSREGNESPVSRGLQKVRDLLDRKEATVMSNIMMGRRASRPKISLMP</sequence>
<dbReference type="EMBL" id="BLAB01000001">
    <property type="protein sequence ID" value="GER92444.1"/>
    <property type="molecule type" value="Genomic_DNA"/>
</dbReference>
<proteinExistence type="predicted"/>
<dbReference type="AlphaFoldDB" id="A0A5J4KT35"/>
<name>A0A5J4KT35_9ZZZZ</name>
<comment type="caution">
    <text evidence="2">The sequence shown here is derived from an EMBL/GenBank/DDBJ whole genome shotgun (WGS) entry which is preliminary data.</text>
</comment>